<evidence type="ECO:0000313" key="3">
    <source>
        <dbReference type="Proteomes" id="UP001148838"/>
    </source>
</evidence>
<gene>
    <name evidence="2" type="ORF">ANN_23692</name>
</gene>
<dbReference type="Proteomes" id="UP001148838">
    <property type="component" value="Unassembled WGS sequence"/>
</dbReference>
<dbReference type="InterPro" id="IPR036691">
    <property type="entry name" value="Endo/exonu/phosph_ase_sf"/>
</dbReference>
<evidence type="ECO:0000313" key="2">
    <source>
        <dbReference type="EMBL" id="KAJ4435117.1"/>
    </source>
</evidence>
<keyword evidence="3" id="KW-1185">Reference proteome</keyword>
<organism evidence="2 3">
    <name type="scientific">Periplaneta americana</name>
    <name type="common">American cockroach</name>
    <name type="synonym">Blatta americana</name>
    <dbReference type="NCBI Taxonomy" id="6978"/>
    <lineage>
        <taxon>Eukaryota</taxon>
        <taxon>Metazoa</taxon>
        <taxon>Ecdysozoa</taxon>
        <taxon>Arthropoda</taxon>
        <taxon>Hexapoda</taxon>
        <taxon>Insecta</taxon>
        <taxon>Pterygota</taxon>
        <taxon>Neoptera</taxon>
        <taxon>Polyneoptera</taxon>
        <taxon>Dictyoptera</taxon>
        <taxon>Blattodea</taxon>
        <taxon>Blattoidea</taxon>
        <taxon>Blattidae</taxon>
        <taxon>Blattinae</taxon>
        <taxon>Periplaneta</taxon>
    </lineage>
</organism>
<comment type="caution">
    <text evidence="2">The sequence shown here is derived from an EMBL/GenBank/DDBJ whole genome shotgun (WGS) entry which is preliminary data.</text>
</comment>
<protein>
    <recommendedName>
        <fullName evidence="1">Endonuclease/exonuclease/phosphatase domain-containing protein</fullName>
    </recommendedName>
</protein>
<dbReference type="Pfam" id="PF14529">
    <property type="entry name" value="Exo_endo_phos_2"/>
    <property type="match status" value="1"/>
</dbReference>
<dbReference type="SUPFAM" id="SSF56219">
    <property type="entry name" value="DNase I-like"/>
    <property type="match status" value="1"/>
</dbReference>
<feature type="domain" description="Endonuclease/exonuclease/phosphatase" evidence="1">
    <location>
        <begin position="1"/>
        <end position="86"/>
    </location>
</feature>
<accession>A0ABQ8SLU3</accession>
<sequence>MVVGGDLNSKHIVWGCRVGNSDGNKLYRHSLRSDYIVSAPSTPTHIPDNANHQPDILDIALLKIINLHTKLSVHDSLANSDHKPVIITFRALLQLSPPKTVLLYKAADWELFRDKLDALTDDVVPTSSVEIEEAAKMLTNAIQESMSVIPTKTITPGKLELPQDTFKLIRKEMTVDVPGKERGTLA</sequence>
<name>A0ABQ8SLU3_PERAM</name>
<evidence type="ECO:0000259" key="1">
    <source>
        <dbReference type="Pfam" id="PF14529"/>
    </source>
</evidence>
<dbReference type="Gene3D" id="3.60.10.10">
    <property type="entry name" value="Endonuclease/exonuclease/phosphatase"/>
    <property type="match status" value="1"/>
</dbReference>
<proteinExistence type="predicted"/>
<dbReference type="EMBL" id="JAJSOF020000025">
    <property type="protein sequence ID" value="KAJ4435117.1"/>
    <property type="molecule type" value="Genomic_DNA"/>
</dbReference>
<reference evidence="2 3" key="1">
    <citation type="journal article" date="2022" name="Allergy">
        <title>Genome assembly and annotation of Periplaneta americana reveal a comprehensive cockroach allergen profile.</title>
        <authorList>
            <person name="Wang L."/>
            <person name="Xiong Q."/>
            <person name="Saelim N."/>
            <person name="Wang L."/>
            <person name="Nong W."/>
            <person name="Wan A.T."/>
            <person name="Shi M."/>
            <person name="Liu X."/>
            <person name="Cao Q."/>
            <person name="Hui J.H.L."/>
            <person name="Sookrung N."/>
            <person name="Leung T.F."/>
            <person name="Tungtrongchitr A."/>
            <person name="Tsui S.K.W."/>
        </authorList>
    </citation>
    <scope>NUCLEOTIDE SEQUENCE [LARGE SCALE GENOMIC DNA]</scope>
    <source>
        <strain evidence="2">PWHHKU_190912</strain>
    </source>
</reference>
<dbReference type="InterPro" id="IPR005135">
    <property type="entry name" value="Endo/exonuclease/phosphatase"/>
</dbReference>